<dbReference type="FunFam" id="1.25.40.10:FF:000333">
    <property type="entry name" value="Pentatricopeptide repeat-containing protein"/>
    <property type="match status" value="1"/>
</dbReference>
<dbReference type="InterPro" id="IPR011990">
    <property type="entry name" value="TPR-like_helical_dom_sf"/>
</dbReference>
<evidence type="ECO:0000313" key="5">
    <source>
        <dbReference type="Proteomes" id="UP001152523"/>
    </source>
</evidence>
<keyword evidence="2" id="KW-0677">Repeat</keyword>
<organism evidence="4 5">
    <name type="scientific">Cuscuta epithymum</name>
    <dbReference type="NCBI Taxonomy" id="186058"/>
    <lineage>
        <taxon>Eukaryota</taxon>
        <taxon>Viridiplantae</taxon>
        <taxon>Streptophyta</taxon>
        <taxon>Embryophyta</taxon>
        <taxon>Tracheophyta</taxon>
        <taxon>Spermatophyta</taxon>
        <taxon>Magnoliopsida</taxon>
        <taxon>eudicotyledons</taxon>
        <taxon>Gunneridae</taxon>
        <taxon>Pentapetalae</taxon>
        <taxon>asterids</taxon>
        <taxon>lamiids</taxon>
        <taxon>Solanales</taxon>
        <taxon>Convolvulaceae</taxon>
        <taxon>Cuscuteae</taxon>
        <taxon>Cuscuta</taxon>
        <taxon>Cuscuta subgen. Cuscuta</taxon>
    </lineage>
</organism>
<comment type="caution">
    <text evidence="4">The sequence shown here is derived from an EMBL/GenBank/DDBJ whole genome shotgun (WGS) entry which is preliminary data.</text>
</comment>
<evidence type="ECO:0000256" key="3">
    <source>
        <dbReference type="PROSITE-ProRule" id="PRU00708"/>
    </source>
</evidence>
<dbReference type="GO" id="GO:0009451">
    <property type="term" value="P:RNA modification"/>
    <property type="evidence" value="ECO:0007669"/>
    <property type="project" value="InterPro"/>
</dbReference>
<dbReference type="InterPro" id="IPR046848">
    <property type="entry name" value="E_motif"/>
</dbReference>
<evidence type="ECO:0008006" key="6">
    <source>
        <dbReference type="Google" id="ProtNLM"/>
    </source>
</evidence>
<gene>
    <name evidence="4" type="ORF">CEPIT_LOCUS28152</name>
</gene>
<feature type="repeat" description="PPR" evidence="3">
    <location>
        <begin position="221"/>
        <end position="251"/>
    </location>
</feature>
<dbReference type="AlphaFoldDB" id="A0AAV0EVH0"/>
<dbReference type="Pfam" id="PF13041">
    <property type="entry name" value="PPR_2"/>
    <property type="match status" value="3"/>
</dbReference>
<comment type="similarity">
    <text evidence="1">Belongs to the PPR family. PCMP-H subfamily.</text>
</comment>
<dbReference type="PROSITE" id="PS51375">
    <property type="entry name" value="PPR"/>
    <property type="match status" value="5"/>
</dbReference>
<feature type="repeat" description="PPR" evidence="3">
    <location>
        <begin position="387"/>
        <end position="421"/>
    </location>
</feature>
<dbReference type="PANTHER" id="PTHR47926">
    <property type="entry name" value="PENTATRICOPEPTIDE REPEAT-CONTAINING PROTEIN"/>
    <property type="match status" value="1"/>
</dbReference>
<sequence length="612" mass="68943">MQKKNVSMSGQESRGLLGTLELRCSSILQQKNNTRATLLQLFTFMLRNSLETNINLITNIITAFSSADPIAGIHHSRRLFDFVPRKDDSFLCNTMIKSYLDSGHVVDAMILYRDLLGNTGFKPDNYTFSSLAKCCSLRVAFWDGLVVHNHALRSGTVSNLYVATSLVDMYGKLGCIYLAQKVFDEMTQWSPVSWTALIGGYVKFGDMDTAKRLFYLNPEKDIAAFNMMIDAFVKRGDMESAETLFSEMQSRNVVTWTSMLDGYCTVGSLTEARRLFDMMPERNICSWNAMIGGYSQNKQPHEALKLFHELRTRTSLEMTDVTVVSVLPAIAELGALDLGISVHHLVKTKKLDRRNLNVSTALVDMYAKCGEIEKATRFFDGIGIVKDASTWNAMLNGLAVNGCARKALDVFEQMTRSGCKPNSITMLAVLSACNHGGLVEEGKRWFKEMEKYGVTPMIEHYGCLVDLLGRSGRLEEAERLIECMPYEANGIILSSFLFACGYAKDVKRAEKVKDKAIEMEPWNDGIYVMLRNLYARERRWTDVKEMKGLLRESGAKKEAGCSSIEVEGKVWEFVAGGKMNPHWGEIYLLLEDLLIYMKMHDRATYADPTLFS</sequence>
<accession>A0AAV0EVH0</accession>
<evidence type="ECO:0000256" key="1">
    <source>
        <dbReference type="ARBA" id="ARBA00006643"/>
    </source>
</evidence>
<proteinExistence type="inferred from homology"/>
<reference evidence="4" key="1">
    <citation type="submission" date="2022-07" db="EMBL/GenBank/DDBJ databases">
        <authorList>
            <person name="Macas J."/>
            <person name="Novak P."/>
            <person name="Neumann P."/>
        </authorList>
    </citation>
    <scope>NUCLEOTIDE SEQUENCE</scope>
</reference>
<keyword evidence="5" id="KW-1185">Reference proteome</keyword>
<dbReference type="FunFam" id="1.25.40.10:FF:000184">
    <property type="entry name" value="Pentatricopeptide repeat-containing protein, chloroplastic"/>
    <property type="match status" value="1"/>
</dbReference>
<evidence type="ECO:0000256" key="2">
    <source>
        <dbReference type="ARBA" id="ARBA00022737"/>
    </source>
</evidence>
<evidence type="ECO:0000313" key="4">
    <source>
        <dbReference type="EMBL" id="CAH9127225.1"/>
    </source>
</evidence>
<dbReference type="Proteomes" id="UP001152523">
    <property type="component" value="Unassembled WGS sequence"/>
</dbReference>
<dbReference type="NCBIfam" id="TIGR00756">
    <property type="entry name" value="PPR"/>
    <property type="match status" value="5"/>
</dbReference>
<dbReference type="Gene3D" id="1.25.40.10">
    <property type="entry name" value="Tetratricopeptide repeat domain"/>
    <property type="match status" value="3"/>
</dbReference>
<dbReference type="PANTHER" id="PTHR47926:SF437">
    <property type="entry name" value="PENTACOTRIPEPTIDE-REPEAT REGION OF PRORP DOMAIN-CONTAINING PROTEIN"/>
    <property type="match status" value="1"/>
</dbReference>
<dbReference type="EMBL" id="CAMAPF010000945">
    <property type="protein sequence ID" value="CAH9127225.1"/>
    <property type="molecule type" value="Genomic_DNA"/>
</dbReference>
<dbReference type="InterPro" id="IPR002885">
    <property type="entry name" value="PPR_rpt"/>
</dbReference>
<feature type="repeat" description="PPR" evidence="3">
    <location>
        <begin position="422"/>
        <end position="456"/>
    </location>
</feature>
<feature type="repeat" description="PPR" evidence="3">
    <location>
        <begin position="252"/>
        <end position="286"/>
    </location>
</feature>
<dbReference type="Pfam" id="PF01535">
    <property type="entry name" value="PPR"/>
    <property type="match status" value="5"/>
</dbReference>
<name>A0AAV0EVH0_9ASTE</name>
<feature type="repeat" description="PPR" evidence="3">
    <location>
        <begin position="88"/>
        <end position="123"/>
    </location>
</feature>
<protein>
    <recommendedName>
        <fullName evidence="6">Chlororespiratory reduction 4</fullName>
    </recommendedName>
</protein>
<dbReference type="GO" id="GO:0003723">
    <property type="term" value="F:RNA binding"/>
    <property type="evidence" value="ECO:0007669"/>
    <property type="project" value="InterPro"/>
</dbReference>
<dbReference type="InterPro" id="IPR046960">
    <property type="entry name" value="PPR_At4g14850-like_plant"/>
</dbReference>
<dbReference type="Pfam" id="PF20431">
    <property type="entry name" value="E_motif"/>
    <property type="match status" value="1"/>
</dbReference>